<dbReference type="SUPFAM" id="SSF50814">
    <property type="entry name" value="Lipocalins"/>
    <property type="match status" value="1"/>
</dbReference>
<dbReference type="EMBL" id="BDUF01000023">
    <property type="protein sequence ID" value="GAX89548.1"/>
    <property type="molecule type" value="Genomic_DNA"/>
</dbReference>
<dbReference type="Gene3D" id="2.40.128.20">
    <property type="match status" value="1"/>
</dbReference>
<dbReference type="InterPro" id="IPR015231">
    <property type="entry name" value="DUF1934"/>
</dbReference>
<dbReference type="Pfam" id="PF09148">
    <property type="entry name" value="DUF1934"/>
    <property type="match status" value="1"/>
</dbReference>
<keyword evidence="2" id="KW-1185">Reference proteome</keyword>
<dbReference type="Proteomes" id="UP000217785">
    <property type="component" value="Unassembled WGS sequence"/>
</dbReference>
<organism evidence="1 2">
    <name type="scientific">Effusibacillus lacus</name>
    <dbReference type="NCBI Taxonomy" id="1348429"/>
    <lineage>
        <taxon>Bacteria</taxon>
        <taxon>Bacillati</taxon>
        <taxon>Bacillota</taxon>
        <taxon>Bacilli</taxon>
        <taxon>Bacillales</taxon>
        <taxon>Alicyclobacillaceae</taxon>
        <taxon>Effusibacillus</taxon>
    </lineage>
</organism>
<dbReference type="RefSeq" id="WP_165912714.1">
    <property type="nucleotide sequence ID" value="NZ_BDUF01000023.1"/>
</dbReference>
<dbReference type="InterPro" id="IPR012674">
    <property type="entry name" value="Calycin"/>
</dbReference>
<comment type="caution">
    <text evidence="1">The sequence shown here is derived from an EMBL/GenBank/DDBJ whole genome shotgun (WGS) entry which is preliminary data.</text>
</comment>
<evidence type="ECO:0000313" key="2">
    <source>
        <dbReference type="Proteomes" id="UP000217785"/>
    </source>
</evidence>
<proteinExistence type="predicted"/>
<dbReference type="AlphaFoldDB" id="A0A292YI48"/>
<reference evidence="2" key="1">
    <citation type="submission" date="2017-07" db="EMBL/GenBank/DDBJ databases">
        <title>Draft genome sequence of Effusibacillus lacus strain skLN1.</title>
        <authorList>
            <person name="Watanabe M."/>
            <person name="Kojima H."/>
            <person name="Fukui M."/>
        </authorList>
    </citation>
    <scope>NUCLEOTIDE SEQUENCE [LARGE SCALE GENOMIC DNA]</scope>
    <source>
        <strain evidence="2">skLN1</strain>
    </source>
</reference>
<evidence type="ECO:0000313" key="1">
    <source>
        <dbReference type="EMBL" id="GAX89548.1"/>
    </source>
</evidence>
<sequence>MEKIPAKIRIHTRQTLEDGTTHTFTSSHSGFLYQKQTALYLIYQEQGQDESDRIQTTWKLETAQASLIRQGATELRAFFKKGAGDSTTLVTPHGHLPVQFETFRLEQNLSPEGGQLRIGYIMDMAGSVSRMEVEMHVNTDI</sequence>
<protein>
    <recommendedName>
        <fullName evidence="3">DUF1934 domain-containing protein</fullName>
    </recommendedName>
</protein>
<name>A0A292YI48_9BACL</name>
<accession>A0A292YI48</accession>
<gene>
    <name evidence="1" type="ORF">EFBL_1172</name>
</gene>
<evidence type="ECO:0008006" key="3">
    <source>
        <dbReference type="Google" id="ProtNLM"/>
    </source>
</evidence>